<accession>A0A5B7GGT0</accession>
<name>A0A5B7GGT0_PORTR</name>
<dbReference type="EMBL" id="VSRR010014238">
    <property type="protein sequence ID" value="MPC56776.1"/>
    <property type="molecule type" value="Genomic_DNA"/>
</dbReference>
<reference evidence="1 2" key="1">
    <citation type="submission" date="2019-05" db="EMBL/GenBank/DDBJ databases">
        <title>Another draft genome of Portunus trituberculatus and its Hox gene families provides insights of decapod evolution.</title>
        <authorList>
            <person name="Jeong J.-H."/>
            <person name="Song I."/>
            <person name="Kim S."/>
            <person name="Choi T."/>
            <person name="Kim D."/>
            <person name="Ryu S."/>
            <person name="Kim W."/>
        </authorList>
    </citation>
    <scope>NUCLEOTIDE SEQUENCE [LARGE SCALE GENOMIC DNA]</scope>
    <source>
        <tissue evidence="1">Muscle</tissue>
    </source>
</reference>
<proteinExistence type="predicted"/>
<dbReference type="Proteomes" id="UP000324222">
    <property type="component" value="Unassembled WGS sequence"/>
</dbReference>
<protein>
    <submittedName>
        <fullName evidence="1">Uncharacterized protein</fullName>
    </submittedName>
</protein>
<keyword evidence="2" id="KW-1185">Reference proteome</keyword>
<dbReference type="AlphaFoldDB" id="A0A5B7GGT0"/>
<organism evidence="1 2">
    <name type="scientific">Portunus trituberculatus</name>
    <name type="common">Swimming crab</name>
    <name type="synonym">Neptunus trituberculatus</name>
    <dbReference type="NCBI Taxonomy" id="210409"/>
    <lineage>
        <taxon>Eukaryota</taxon>
        <taxon>Metazoa</taxon>
        <taxon>Ecdysozoa</taxon>
        <taxon>Arthropoda</taxon>
        <taxon>Crustacea</taxon>
        <taxon>Multicrustacea</taxon>
        <taxon>Malacostraca</taxon>
        <taxon>Eumalacostraca</taxon>
        <taxon>Eucarida</taxon>
        <taxon>Decapoda</taxon>
        <taxon>Pleocyemata</taxon>
        <taxon>Brachyura</taxon>
        <taxon>Eubrachyura</taxon>
        <taxon>Portunoidea</taxon>
        <taxon>Portunidae</taxon>
        <taxon>Portuninae</taxon>
        <taxon>Portunus</taxon>
    </lineage>
</organism>
<evidence type="ECO:0000313" key="2">
    <source>
        <dbReference type="Proteomes" id="UP000324222"/>
    </source>
</evidence>
<comment type="caution">
    <text evidence="1">The sequence shown here is derived from an EMBL/GenBank/DDBJ whole genome shotgun (WGS) entry which is preliminary data.</text>
</comment>
<sequence>MDFLWVSTSLSFFGLLPRKCRTNSFRGSWKNKIMCGVCETGEPYAVLWKREGTRWNTKLHLEQGRRGGLCIATDPPSVRVDYPITSYGAT</sequence>
<evidence type="ECO:0000313" key="1">
    <source>
        <dbReference type="EMBL" id="MPC56776.1"/>
    </source>
</evidence>
<gene>
    <name evidence="1" type="ORF">E2C01_050742</name>
</gene>